<sequence length="44" mass="4670">MAPGLSIFLHSLDRSAKDWGLCRNSKASFFLCGVSTPSAGKTLV</sequence>
<accession>A0A0E9QZJ2</accession>
<organism evidence="1">
    <name type="scientific">Anguilla anguilla</name>
    <name type="common">European freshwater eel</name>
    <name type="synonym">Muraena anguilla</name>
    <dbReference type="NCBI Taxonomy" id="7936"/>
    <lineage>
        <taxon>Eukaryota</taxon>
        <taxon>Metazoa</taxon>
        <taxon>Chordata</taxon>
        <taxon>Craniata</taxon>
        <taxon>Vertebrata</taxon>
        <taxon>Euteleostomi</taxon>
        <taxon>Actinopterygii</taxon>
        <taxon>Neopterygii</taxon>
        <taxon>Teleostei</taxon>
        <taxon>Anguilliformes</taxon>
        <taxon>Anguillidae</taxon>
        <taxon>Anguilla</taxon>
    </lineage>
</organism>
<name>A0A0E9QZJ2_ANGAN</name>
<reference evidence="1" key="1">
    <citation type="submission" date="2014-11" db="EMBL/GenBank/DDBJ databases">
        <authorList>
            <person name="Amaro Gonzalez C."/>
        </authorList>
    </citation>
    <scope>NUCLEOTIDE SEQUENCE</scope>
</reference>
<dbReference type="EMBL" id="GBXM01086236">
    <property type="protein sequence ID" value="JAH22341.1"/>
    <property type="molecule type" value="Transcribed_RNA"/>
</dbReference>
<dbReference type="AlphaFoldDB" id="A0A0E9QZJ2"/>
<protein>
    <submittedName>
        <fullName evidence="1">Uncharacterized protein</fullName>
    </submittedName>
</protein>
<reference evidence="1" key="2">
    <citation type="journal article" date="2015" name="Fish Shellfish Immunol.">
        <title>Early steps in the European eel (Anguilla anguilla)-Vibrio vulnificus interaction in the gills: Role of the RtxA13 toxin.</title>
        <authorList>
            <person name="Callol A."/>
            <person name="Pajuelo D."/>
            <person name="Ebbesson L."/>
            <person name="Teles M."/>
            <person name="MacKenzie S."/>
            <person name="Amaro C."/>
        </authorList>
    </citation>
    <scope>NUCLEOTIDE SEQUENCE</scope>
</reference>
<proteinExistence type="predicted"/>
<evidence type="ECO:0000313" key="1">
    <source>
        <dbReference type="EMBL" id="JAH22341.1"/>
    </source>
</evidence>